<accession>A0ABZ1E3M2</accession>
<dbReference type="Gene3D" id="3.40.50.300">
    <property type="entry name" value="P-loop containing nucleotide triphosphate hydrolases"/>
    <property type="match status" value="1"/>
</dbReference>
<dbReference type="Proteomes" id="UP001623290">
    <property type="component" value="Chromosome"/>
</dbReference>
<dbReference type="Pfam" id="PF01695">
    <property type="entry name" value="IstB_IS21"/>
    <property type="match status" value="1"/>
</dbReference>
<dbReference type="InterPro" id="IPR002611">
    <property type="entry name" value="IstB_ATP-bd"/>
</dbReference>
<protein>
    <submittedName>
        <fullName evidence="2">ATP-binding protein</fullName>
    </submittedName>
</protein>
<keyword evidence="2" id="KW-0547">Nucleotide-binding</keyword>
<dbReference type="InterPro" id="IPR027417">
    <property type="entry name" value="P-loop_NTPase"/>
</dbReference>
<dbReference type="EMBL" id="CP135443">
    <property type="protein sequence ID" value="WRY35066.1"/>
    <property type="molecule type" value="Genomic_DNA"/>
</dbReference>
<proteinExistence type="predicted"/>
<keyword evidence="3" id="KW-1185">Reference proteome</keyword>
<dbReference type="RefSeq" id="WP_406721660.1">
    <property type="nucleotide sequence ID" value="NZ_CP135443.1"/>
</dbReference>
<reference evidence="2 3" key="1">
    <citation type="submission" date="2023-09" db="EMBL/GenBank/DDBJ databases">
        <title>Thioclava shenzhenensis sp. nov., a multidrug resistant bacteria-antagonizing species isolated from coastal seawater.</title>
        <authorList>
            <person name="Long M."/>
        </authorList>
    </citation>
    <scope>NUCLEOTIDE SEQUENCE [LARGE SCALE GENOMIC DNA]</scope>
    <source>
        <strain evidence="2 3">FTW29</strain>
    </source>
</reference>
<evidence type="ECO:0000313" key="2">
    <source>
        <dbReference type="EMBL" id="WRY35066.1"/>
    </source>
</evidence>
<evidence type="ECO:0000259" key="1">
    <source>
        <dbReference type="Pfam" id="PF01695"/>
    </source>
</evidence>
<keyword evidence="2" id="KW-0067">ATP-binding</keyword>
<gene>
    <name evidence="2" type="ORF">RPE78_12850</name>
</gene>
<feature type="domain" description="IstB-like ATP-binding" evidence="1">
    <location>
        <begin position="2"/>
        <end position="81"/>
    </location>
</feature>
<dbReference type="GO" id="GO:0005524">
    <property type="term" value="F:ATP binding"/>
    <property type="evidence" value="ECO:0007669"/>
    <property type="project" value="UniProtKB-KW"/>
</dbReference>
<evidence type="ECO:0000313" key="3">
    <source>
        <dbReference type="Proteomes" id="UP001623290"/>
    </source>
</evidence>
<sequence>MARQDLLIIDDFALSPMSKQELTDIFEIIEDRSTQSSTIMIAQRSPQEWYDYINDPLLADAFMDRVRSRAHLLPLEGKSLR</sequence>
<organism evidence="2 3">
    <name type="scientific">Thioclava litoralis</name>
    <dbReference type="NCBI Taxonomy" id="3076557"/>
    <lineage>
        <taxon>Bacteria</taxon>
        <taxon>Pseudomonadati</taxon>
        <taxon>Pseudomonadota</taxon>
        <taxon>Alphaproteobacteria</taxon>
        <taxon>Rhodobacterales</taxon>
        <taxon>Paracoccaceae</taxon>
        <taxon>Thioclava</taxon>
    </lineage>
</organism>
<name>A0ABZ1E3M2_9RHOB</name>